<dbReference type="OrthoDB" id="354351at2759"/>
<protein>
    <submittedName>
        <fullName evidence="5">Fatty acid-binding protein, heart-like</fullName>
    </submittedName>
</protein>
<evidence type="ECO:0000256" key="1">
    <source>
        <dbReference type="ARBA" id="ARBA00008390"/>
    </source>
</evidence>
<proteinExistence type="inferred from homology"/>
<dbReference type="PANTHER" id="PTHR11955">
    <property type="entry name" value="FATTY ACID BINDING PROTEIN"/>
    <property type="match status" value="1"/>
</dbReference>
<accession>A0A8B8EV59</accession>
<dbReference type="RefSeq" id="XP_022343558.1">
    <property type="nucleotide sequence ID" value="XM_022487850.1"/>
</dbReference>
<dbReference type="CDD" id="cd00742">
    <property type="entry name" value="FABP"/>
    <property type="match status" value="1"/>
</dbReference>
<dbReference type="InterPro" id="IPR012674">
    <property type="entry name" value="Calycin"/>
</dbReference>
<dbReference type="KEGG" id="cvn:111136755"/>
<dbReference type="InterPro" id="IPR031259">
    <property type="entry name" value="ILBP"/>
</dbReference>
<organism evidence="4 5">
    <name type="scientific">Crassostrea virginica</name>
    <name type="common">Eastern oyster</name>
    <dbReference type="NCBI Taxonomy" id="6565"/>
    <lineage>
        <taxon>Eukaryota</taxon>
        <taxon>Metazoa</taxon>
        <taxon>Spiralia</taxon>
        <taxon>Lophotrochozoa</taxon>
        <taxon>Mollusca</taxon>
        <taxon>Bivalvia</taxon>
        <taxon>Autobranchia</taxon>
        <taxon>Pteriomorphia</taxon>
        <taxon>Ostreida</taxon>
        <taxon>Ostreoidea</taxon>
        <taxon>Ostreidae</taxon>
        <taxon>Crassostrea</taxon>
    </lineage>
</organism>
<dbReference type="AlphaFoldDB" id="A0A8B8EV59"/>
<keyword evidence="4" id="KW-1185">Reference proteome</keyword>
<keyword evidence="2" id="KW-0446">Lipid-binding</keyword>
<evidence type="ECO:0000313" key="4">
    <source>
        <dbReference type="Proteomes" id="UP000694844"/>
    </source>
</evidence>
<sequence>MDVNGIEETIAGVWALYRNENLDGYLKECGVNFIIRKVAQAACLYVTMVISVEDGQLRIQNKGPKTTDHKAHLGTEILITDLMHNPMKEVHTWSGNQLITVSEPTEGSRALPTRVIRELVGGNLVMTLLVNDVICKMFYKRKNT</sequence>
<reference evidence="5" key="1">
    <citation type="submission" date="2025-08" db="UniProtKB">
        <authorList>
            <consortium name="RefSeq"/>
        </authorList>
    </citation>
    <scope>IDENTIFICATION</scope>
    <source>
        <tissue evidence="5">Whole sample</tissue>
    </source>
</reference>
<feature type="domain" description="Lipocalin/cytosolic fatty-acid binding" evidence="3">
    <location>
        <begin position="11"/>
        <end position="141"/>
    </location>
</feature>
<dbReference type="Gene3D" id="2.40.128.20">
    <property type="match status" value="1"/>
</dbReference>
<dbReference type="InterPro" id="IPR000566">
    <property type="entry name" value="Lipocln_cytosolic_FA-bd_dom"/>
</dbReference>
<evidence type="ECO:0000259" key="3">
    <source>
        <dbReference type="Pfam" id="PF00061"/>
    </source>
</evidence>
<evidence type="ECO:0000256" key="2">
    <source>
        <dbReference type="ARBA" id="ARBA00023121"/>
    </source>
</evidence>
<comment type="similarity">
    <text evidence="1">Belongs to the calycin superfamily. Fatty-acid binding protein (FABP) family.</text>
</comment>
<dbReference type="SUPFAM" id="SSF50814">
    <property type="entry name" value="Lipocalins"/>
    <property type="match status" value="1"/>
</dbReference>
<dbReference type="GeneID" id="111136755"/>
<dbReference type="GO" id="GO:0008289">
    <property type="term" value="F:lipid binding"/>
    <property type="evidence" value="ECO:0007669"/>
    <property type="project" value="UniProtKB-KW"/>
</dbReference>
<name>A0A8B8EV59_CRAVI</name>
<dbReference type="Proteomes" id="UP000694844">
    <property type="component" value="Chromosome 5"/>
</dbReference>
<evidence type="ECO:0000313" key="5">
    <source>
        <dbReference type="RefSeq" id="XP_022343558.1"/>
    </source>
</evidence>
<gene>
    <name evidence="5" type="primary">LOC111136755</name>
</gene>
<dbReference type="Pfam" id="PF00061">
    <property type="entry name" value="Lipocalin"/>
    <property type="match status" value="1"/>
</dbReference>